<keyword evidence="6" id="KW-0067">ATP-binding</keyword>
<dbReference type="InterPro" id="IPR050187">
    <property type="entry name" value="Lipid_Phosphate_FormReg"/>
</dbReference>
<evidence type="ECO:0000256" key="2">
    <source>
        <dbReference type="ARBA" id="ARBA00005983"/>
    </source>
</evidence>
<dbReference type="Gene3D" id="2.60.200.40">
    <property type="match status" value="1"/>
</dbReference>
<dbReference type="SMART" id="SM00046">
    <property type="entry name" value="DAGKc"/>
    <property type="match status" value="1"/>
</dbReference>
<keyword evidence="8" id="KW-1208">Phospholipid metabolism</keyword>
<evidence type="ECO:0000256" key="9">
    <source>
        <dbReference type="SAM" id="MobiDB-lite"/>
    </source>
</evidence>
<dbReference type="PANTHER" id="PTHR12358">
    <property type="entry name" value="SPHINGOSINE KINASE"/>
    <property type="match status" value="1"/>
</dbReference>
<dbReference type="PROSITE" id="PS50146">
    <property type="entry name" value="DAGK"/>
    <property type="match status" value="1"/>
</dbReference>
<name>A0ABV0JVK3_9CYAN</name>
<keyword evidence="5 11" id="KW-0418">Kinase</keyword>
<protein>
    <submittedName>
        <fullName evidence="11">Diacylglycerol kinase family lipid kinase</fullName>
    </submittedName>
</protein>
<feature type="region of interest" description="Disordered" evidence="9">
    <location>
        <begin position="312"/>
        <end position="336"/>
    </location>
</feature>
<evidence type="ECO:0000256" key="7">
    <source>
        <dbReference type="ARBA" id="ARBA00023209"/>
    </source>
</evidence>
<keyword evidence="3" id="KW-0808">Transferase</keyword>
<keyword evidence="12" id="KW-1185">Reference proteome</keyword>
<evidence type="ECO:0000313" key="11">
    <source>
        <dbReference type="EMBL" id="MEP0867484.1"/>
    </source>
</evidence>
<dbReference type="EMBL" id="JAMPKK010000072">
    <property type="protein sequence ID" value="MEP0867484.1"/>
    <property type="molecule type" value="Genomic_DNA"/>
</dbReference>
<dbReference type="Pfam" id="PF00781">
    <property type="entry name" value="DAGK_cat"/>
    <property type="match status" value="1"/>
</dbReference>
<dbReference type="Gene3D" id="3.40.50.10330">
    <property type="entry name" value="Probable inorganic polyphosphate/atp-NAD kinase, domain 1"/>
    <property type="match status" value="1"/>
</dbReference>
<dbReference type="Proteomes" id="UP001442494">
    <property type="component" value="Unassembled WGS sequence"/>
</dbReference>
<comment type="cofactor">
    <cofactor evidence="1">
        <name>Mg(2+)</name>
        <dbReference type="ChEBI" id="CHEBI:18420"/>
    </cofactor>
</comment>
<evidence type="ECO:0000256" key="5">
    <source>
        <dbReference type="ARBA" id="ARBA00022777"/>
    </source>
</evidence>
<evidence type="ECO:0000313" key="12">
    <source>
        <dbReference type="Proteomes" id="UP001442494"/>
    </source>
</evidence>
<dbReference type="Pfam" id="PF19279">
    <property type="entry name" value="YegS_C"/>
    <property type="match status" value="1"/>
</dbReference>
<reference evidence="11 12" key="1">
    <citation type="submission" date="2022-04" db="EMBL/GenBank/DDBJ databases">
        <title>Positive selection, recombination, and allopatry shape intraspecific diversity of widespread and dominant cyanobacteria.</title>
        <authorList>
            <person name="Wei J."/>
            <person name="Shu W."/>
            <person name="Hu C."/>
        </authorList>
    </citation>
    <scope>NUCLEOTIDE SEQUENCE [LARGE SCALE GENOMIC DNA]</scope>
    <source>
        <strain evidence="11 12">GB2-A5</strain>
    </source>
</reference>
<keyword evidence="4" id="KW-0547">Nucleotide-binding</keyword>
<dbReference type="InterPro" id="IPR016064">
    <property type="entry name" value="NAD/diacylglycerol_kinase_sf"/>
</dbReference>
<dbReference type="GO" id="GO:0016301">
    <property type="term" value="F:kinase activity"/>
    <property type="evidence" value="ECO:0007669"/>
    <property type="project" value="UniProtKB-KW"/>
</dbReference>
<dbReference type="PANTHER" id="PTHR12358:SF106">
    <property type="entry name" value="LIPID KINASE YEGS"/>
    <property type="match status" value="1"/>
</dbReference>
<evidence type="ECO:0000256" key="8">
    <source>
        <dbReference type="ARBA" id="ARBA00023264"/>
    </source>
</evidence>
<accession>A0ABV0JVK3</accession>
<gene>
    <name evidence="11" type="ORF">NDI37_23825</name>
</gene>
<dbReference type="InterPro" id="IPR001206">
    <property type="entry name" value="Diacylglycerol_kinase_cat_dom"/>
</dbReference>
<dbReference type="InterPro" id="IPR045540">
    <property type="entry name" value="YegS/DAGK_C"/>
</dbReference>
<keyword evidence="7" id="KW-0594">Phospholipid biosynthesis</keyword>
<organism evidence="11 12">
    <name type="scientific">Funiculus sociatus GB2-A5</name>
    <dbReference type="NCBI Taxonomy" id="2933946"/>
    <lineage>
        <taxon>Bacteria</taxon>
        <taxon>Bacillati</taxon>
        <taxon>Cyanobacteriota</taxon>
        <taxon>Cyanophyceae</taxon>
        <taxon>Coleofasciculales</taxon>
        <taxon>Coleofasciculaceae</taxon>
        <taxon>Funiculus</taxon>
    </lineage>
</organism>
<evidence type="ECO:0000256" key="6">
    <source>
        <dbReference type="ARBA" id="ARBA00022840"/>
    </source>
</evidence>
<dbReference type="SUPFAM" id="SSF111331">
    <property type="entry name" value="NAD kinase/diacylglycerol kinase-like"/>
    <property type="match status" value="1"/>
</dbReference>
<evidence type="ECO:0000256" key="1">
    <source>
        <dbReference type="ARBA" id="ARBA00001946"/>
    </source>
</evidence>
<keyword evidence="7" id="KW-0443">Lipid metabolism</keyword>
<comment type="caution">
    <text evidence="11">The sequence shown here is derived from an EMBL/GenBank/DDBJ whole genome shotgun (WGS) entry which is preliminary data.</text>
</comment>
<sequence length="336" mass="36515">MNPISGDTQPNPMKLPEIIAGMEAQDIRADLAFTTASESPSLIAQRAVEEGYDMVVVGGGDGTVSEVAKGLIHAPIPLGIIPIGTYNNIARSLNLPTDVAEACAVLAHGEIKSIDVGQANNENYFFEAAGVGLDAALFPLGEEIKGGRWGRMLQAAQLAIGYKPQRLNIQLDRPISEAILQPVSRRRFLLRRVGRNRRKFRIEALLVAIANGPYYGTGFTVAPDAIMDDGLLTVSVFRDFSKWELIRHFWSISKGQYHRSSKIETYQVAEVRLTSKAKLPVHIDGHPLGELPVTLKSIKHALKVIVPAADTPSYKRKDDPNPPVALPVAATDGLET</sequence>
<keyword evidence="7" id="KW-0444">Lipid biosynthesis</keyword>
<evidence type="ECO:0000259" key="10">
    <source>
        <dbReference type="PROSITE" id="PS50146"/>
    </source>
</evidence>
<feature type="domain" description="DAGKc" evidence="10">
    <location>
        <begin position="1"/>
        <end position="123"/>
    </location>
</feature>
<evidence type="ECO:0000256" key="3">
    <source>
        <dbReference type="ARBA" id="ARBA00022679"/>
    </source>
</evidence>
<dbReference type="InterPro" id="IPR017438">
    <property type="entry name" value="ATP-NAD_kinase_N"/>
</dbReference>
<proteinExistence type="inferred from homology"/>
<evidence type="ECO:0000256" key="4">
    <source>
        <dbReference type="ARBA" id="ARBA00022741"/>
    </source>
</evidence>
<comment type="similarity">
    <text evidence="2">Belongs to the diacylglycerol/lipid kinase family.</text>
</comment>